<protein>
    <submittedName>
        <fullName evidence="1">YheC/D-like protein</fullName>
    </submittedName>
</protein>
<dbReference type="Proteomes" id="UP000252415">
    <property type="component" value="Unassembled WGS sequence"/>
</dbReference>
<reference evidence="1 2" key="1">
    <citation type="submission" date="2018-07" db="EMBL/GenBank/DDBJ databases">
        <title>Genomic Encyclopedia of Type Strains, Phase III (KMG-III): the genomes of soil and plant-associated and newly described type strains.</title>
        <authorList>
            <person name="Whitman W."/>
        </authorList>
    </citation>
    <scope>NUCLEOTIDE SEQUENCE [LARGE SCALE GENOMIC DNA]</scope>
    <source>
        <strain evidence="1 2">CECT 7506</strain>
    </source>
</reference>
<dbReference type="InterPro" id="IPR026838">
    <property type="entry name" value="YheC/D"/>
</dbReference>
<dbReference type="AlphaFoldDB" id="A0A368VPG7"/>
<dbReference type="SUPFAM" id="SSF56059">
    <property type="entry name" value="Glutathione synthetase ATP-binding domain-like"/>
    <property type="match status" value="1"/>
</dbReference>
<dbReference type="Pfam" id="PF14398">
    <property type="entry name" value="ATPgrasp_YheCD"/>
    <property type="match status" value="1"/>
</dbReference>
<evidence type="ECO:0000313" key="2">
    <source>
        <dbReference type="Proteomes" id="UP000252415"/>
    </source>
</evidence>
<dbReference type="RefSeq" id="WP_181873602.1">
    <property type="nucleotide sequence ID" value="NZ_QPJD01000013.1"/>
</dbReference>
<proteinExistence type="predicted"/>
<keyword evidence="2" id="KW-1185">Reference proteome</keyword>
<dbReference type="Gene3D" id="3.30.470.20">
    <property type="entry name" value="ATP-grasp fold, B domain"/>
    <property type="match status" value="1"/>
</dbReference>
<evidence type="ECO:0000313" key="1">
    <source>
        <dbReference type="EMBL" id="RCW43408.1"/>
    </source>
</evidence>
<sequence length="373" mass="42416">MDKGGIALHPPYVGILVNNNLYRKISSGTSDYENFDLYVEAGKKYGITPCFFRLCDLRIGQSTVKAYVKPDNSYVRTNVPAPSVIHNRAFFSSKHQIRLLSSYLRNGRLLFNRRNRYGKLLIHRLLWEDADLRPHLPATDRATASAIQRMMSQSDSLIVKPNSSSVGRGIMRIDRTNAGWKLTYPVSLVSVKQKWRSIEWKGKKLPAVLLKRIRSTFYIVQQCLPLATFKGSPFDLRVSVQRTADGLWDMTGIVAKVAPKHTFVTNVAQGGSTYQLHTILQEEYDNLDMEDVEKRIYNLSIRIASQLSKQLPHMADLGLDVGITTDGHPMFIECNGRDQRYSFREAGMMDVWTATFDNPMGYAKYLLDNHSEA</sequence>
<organism evidence="1 2">
    <name type="scientific">Paenibacillus prosopidis</name>
    <dbReference type="NCBI Taxonomy" id="630520"/>
    <lineage>
        <taxon>Bacteria</taxon>
        <taxon>Bacillati</taxon>
        <taxon>Bacillota</taxon>
        <taxon>Bacilli</taxon>
        <taxon>Bacillales</taxon>
        <taxon>Paenibacillaceae</taxon>
        <taxon>Paenibacillus</taxon>
    </lineage>
</organism>
<gene>
    <name evidence="1" type="ORF">DFP97_11380</name>
</gene>
<comment type="caution">
    <text evidence="1">The sequence shown here is derived from an EMBL/GenBank/DDBJ whole genome shotgun (WGS) entry which is preliminary data.</text>
</comment>
<name>A0A368VPG7_9BACL</name>
<accession>A0A368VPG7</accession>
<dbReference type="EMBL" id="QPJD01000013">
    <property type="protein sequence ID" value="RCW43408.1"/>
    <property type="molecule type" value="Genomic_DNA"/>
</dbReference>